<reference evidence="3" key="1">
    <citation type="journal article" date="2016" name="Nature">
        <title>Genome evolution in the allotetraploid frog Xenopus laevis.</title>
        <authorList>
            <person name="Session A.M."/>
            <person name="Uno Y."/>
            <person name="Kwon T."/>
            <person name="Chapman J.A."/>
            <person name="Toyoda A."/>
            <person name="Takahashi S."/>
            <person name="Fukui A."/>
            <person name="Hikosaka A."/>
            <person name="Suzuki A."/>
            <person name="Kondo M."/>
            <person name="van Heeringen S.J."/>
            <person name="Quigley I."/>
            <person name="Heinz S."/>
            <person name="Ogino H."/>
            <person name="Ochi H."/>
            <person name="Hellsten U."/>
            <person name="Lyons J.B."/>
            <person name="Simakov O."/>
            <person name="Putnam N."/>
            <person name="Stites J."/>
            <person name="Kuroki Y."/>
            <person name="Tanaka T."/>
            <person name="Michiue T."/>
            <person name="Watanabe M."/>
            <person name="Bogdanovic O."/>
            <person name="Lister R."/>
            <person name="Georgiou G."/>
            <person name="Paranjpe S.S."/>
            <person name="van Kruijsbergen I."/>
            <person name="Shu S."/>
            <person name="Carlson J."/>
            <person name="Kinoshita T."/>
            <person name="Ohta Y."/>
            <person name="Mawaribuchi S."/>
            <person name="Jenkins J."/>
            <person name="Grimwood J."/>
            <person name="Schmutz J."/>
            <person name="Mitros T."/>
            <person name="Mozaffari S.V."/>
            <person name="Suzuki Y."/>
            <person name="Haramoto Y."/>
            <person name="Yamamoto T.S."/>
            <person name="Takagi C."/>
            <person name="Heald R."/>
            <person name="Miller K."/>
            <person name="Haudenschild C."/>
            <person name="Kitzman J."/>
            <person name="Nakayama T."/>
            <person name="Izutsu Y."/>
            <person name="Robert J."/>
            <person name="Fortriede J."/>
            <person name="Burns K."/>
            <person name="Lotay V."/>
            <person name="Karimi K."/>
            <person name="Yasuoka Y."/>
            <person name="Dichmann D.S."/>
            <person name="Flajnik M.F."/>
            <person name="Houston D.W."/>
            <person name="Shendure J."/>
            <person name="DuPasquier L."/>
            <person name="Vize P.D."/>
            <person name="Zorn A.M."/>
            <person name="Ito M."/>
            <person name="Marcotte E.M."/>
            <person name="Wallingford J.B."/>
            <person name="Ito Y."/>
            <person name="Asashima M."/>
            <person name="Ueno N."/>
            <person name="Matsuda Y."/>
            <person name="Veenstra G.J."/>
            <person name="Fujiyama A."/>
            <person name="Harland R.M."/>
            <person name="Taira M."/>
            <person name="Rokhsar D.S."/>
        </authorList>
    </citation>
    <scope>NUCLEOTIDE SEQUENCE [LARGE SCALE GENOMIC DNA]</scope>
    <source>
        <strain evidence="3">J</strain>
    </source>
</reference>
<name>A0A974CVN0_XENLA</name>
<accession>A0A974CVN0</accession>
<dbReference type="Pfam" id="PF09303">
    <property type="entry name" value="KcnmB2_inactiv"/>
    <property type="match status" value="1"/>
</dbReference>
<dbReference type="InterPro" id="IPR037096">
    <property type="entry name" value="KCNMB2_ball/chain_dom_sf"/>
</dbReference>
<feature type="non-terminal residue" evidence="2">
    <location>
        <position position="18"/>
    </location>
</feature>
<dbReference type="InterPro" id="IPR015382">
    <property type="entry name" value="KCNMB2_ball_chain_dom"/>
</dbReference>
<dbReference type="Proteomes" id="UP000694892">
    <property type="component" value="Chromosome 5L"/>
</dbReference>
<proteinExistence type="predicted"/>
<dbReference type="EMBL" id="CM004474">
    <property type="protein sequence ID" value="OCT80754.1"/>
    <property type="molecule type" value="Genomic_DNA"/>
</dbReference>
<dbReference type="AlphaFoldDB" id="A0A974CVN0"/>
<organism evidence="2 3">
    <name type="scientific">Xenopus laevis</name>
    <name type="common">African clawed frog</name>
    <dbReference type="NCBI Taxonomy" id="8355"/>
    <lineage>
        <taxon>Eukaryota</taxon>
        <taxon>Metazoa</taxon>
        <taxon>Chordata</taxon>
        <taxon>Craniata</taxon>
        <taxon>Vertebrata</taxon>
        <taxon>Euteleostomi</taxon>
        <taxon>Amphibia</taxon>
        <taxon>Batrachia</taxon>
        <taxon>Anura</taxon>
        <taxon>Pipoidea</taxon>
        <taxon>Pipidae</taxon>
        <taxon>Xenopodinae</taxon>
        <taxon>Xenopus</taxon>
        <taxon>Xenopus</taxon>
    </lineage>
</organism>
<sequence length="18" mass="2162">MFIWTSGRSSSSYRPDER</sequence>
<gene>
    <name evidence="2" type="ORF">XELAEV_180275661mg</name>
</gene>
<dbReference type="Gene3D" id="4.10.81.20">
    <property type="entry name" value="KCNMB2, ball/chain domain"/>
    <property type="match status" value="1"/>
</dbReference>
<evidence type="ECO:0000313" key="2">
    <source>
        <dbReference type="EMBL" id="OCT80754.1"/>
    </source>
</evidence>
<evidence type="ECO:0000313" key="3">
    <source>
        <dbReference type="Proteomes" id="UP000694892"/>
    </source>
</evidence>
<evidence type="ECO:0000259" key="1">
    <source>
        <dbReference type="Pfam" id="PF09303"/>
    </source>
</evidence>
<protein>
    <recommendedName>
        <fullName evidence="1">KCNMB2 ball/chain domain-containing protein</fullName>
    </recommendedName>
</protein>
<feature type="domain" description="KCNMB2 ball/chain" evidence="1">
    <location>
        <begin position="1"/>
        <end position="18"/>
    </location>
</feature>